<dbReference type="Pfam" id="PF13546">
    <property type="entry name" value="DDE_5"/>
    <property type="match status" value="1"/>
</dbReference>
<dbReference type="InterPro" id="IPR039365">
    <property type="entry name" value="IS701-like"/>
</dbReference>
<dbReference type="Proteomes" id="UP000598297">
    <property type="component" value="Unassembled WGS sequence"/>
</dbReference>
<accession>A0A964URY8</accession>
<sequence length="393" mass="43331">MATRDLTRSQVSVSMFIERVFGHLPRTDQRYWAQAYLTGLLSAEGKKSVRRLAAAVSDSPTASQSMHQFVNASPWDWAPARAELMRWTEERLAPKAWTLDVAVMRKRGEHSCGVHRRFVPSTGRSVNCQVGVGAFLTSESEAIPVDWGLLLPGSWVNDEQRRSRARIPGGVDTRAIDQHALDLVDTLSSSTGSGDLPVVADLTAYAGASALVRGLSRHGRGFVVAVPGRMPVVPGGHLTARTALNGELPAPVEAQRFFELKQNSQLRLDTSAVRDGRPGQASVLTGLVRLPETRVNRAVPHRTYRLFAVRHSAGRRSTQLWLTNMAHRRTDELFALTQLRRRARATVQALENEYGLLDFEGRSYPGWHHHMTLVSAAYAYGRAERSGGLGFPG</sequence>
<name>A0A964URY8_9ACTN</name>
<dbReference type="EMBL" id="JAAAHS010000058">
    <property type="protein sequence ID" value="NBE51902.1"/>
    <property type="molecule type" value="Genomic_DNA"/>
</dbReference>
<dbReference type="OrthoDB" id="3657225at2"/>
<comment type="caution">
    <text evidence="2">The sequence shown here is derived from an EMBL/GenBank/DDBJ whole genome shotgun (WGS) entry which is preliminary data.</text>
</comment>
<organism evidence="2 3">
    <name type="scientific">Streptomyces boluensis</name>
    <dbReference type="NCBI Taxonomy" id="1775135"/>
    <lineage>
        <taxon>Bacteria</taxon>
        <taxon>Bacillati</taxon>
        <taxon>Actinomycetota</taxon>
        <taxon>Actinomycetes</taxon>
        <taxon>Kitasatosporales</taxon>
        <taxon>Streptomycetaceae</taxon>
        <taxon>Streptomyces</taxon>
    </lineage>
</organism>
<evidence type="ECO:0000313" key="3">
    <source>
        <dbReference type="Proteomes" id="UP000598297"/>
    </source>
</evidence>
<proteinExistence type="predicted"/>
<reference evidence="2" key="1">
    <citation type="submission" date="2020-01" db="EMBL/GenBank/DDBJ databases">
        <title>Whole-genome analyses of novel actinobacteria.</title>
        <authorList>
            <person name="Sahin N."/>
        </authorList>
    </citation>
    <scope>NUCLEOTIDE SEQUENCE</scope>
    <source>
        <strain evidence="2">YC537</strain>
    </source>
</reference>
<evidence type="ECO:0000313" key="2">
    <source>
        <dbReference type="EMBL" id="NBE51902.1"/>
    </source>
</evidence>
<dbReference type="PANTHER" id="PTHR33627">
    <property type="entry name" value="TRANSPOSASE"/>
    <property type="match status" value="1"/>
</dbReference>
<dbReference type="AlphaFoldDB" id="A0A964URY8"/>
<dbReference type="RefSeq" id="WP_161696342.1">
    <property type="nucleotide sequence ID" value="NZ_JAAAHS010000058.1"/>
</dbReference>
<evidence type="ECO:0000259" key="1">
    <source>
        <dbReference type="Pfam" id="PF13546"/>
    </source>
</evidence>
<gene>
    <name evidence="2" type="ORF">GUY60_10805</name>
</gene>
<keyword evidence="3" id="KW-1185">Reference proteome</keyword>
<dbReference type="InterPro" id="IPR038721">
    <property type="entry name" value="IS701-like_DDE_dom"/>
</dbReference>
<protein>
    <submittedName>
        <fullName evidence="2">IS701 family transposase</fullName>
    </submittedName>
</protein>
<dbReference type="NCBIfam" id="NF033540">
    <property type="entry name" value="transpos_IS701"/>
    <property type="match status" value="1"/>
</dbReference>
<feature type="domain" description="Transposase IS701-like DDE" evidence="1">
    <location>
        <begin position="20"/>
        <end position="236"/>
    </location>
</feature>
<dbReference type="PANTHER" id="PTHR33627:SF1">
    <property type="entry name" value="TRANSPOSASE"/>
    <property type="match status" value="1"/>
</dbReference>